<dbReference type="Proteomes" id="UP000744769">
    <property type="component" value="Unassembled WGS sequence"/>
</dbReference>
<evidence type="ECO:0000313" key="4">
    <source>
        <dbReference type="Proteomes" id="UP000744769"/>
    </source>
</evidence>
<proteinExistence type="predicted"/>
<gene>
    <name evidence="3" type="ORF">G9U51_13260</name>
</gene>
<organism evidence="3 4">
    <name type="scientific">Metallococcus carri</name>
    <dbReference type="NCBI Taxonomy" id="1656884"/>
    <lineage>
        <taxon>Bacteria</taxon>
        <taxon>Bacillati</taxon>
        <taxon>Actinomycetota</taxon>
        <taxon>Actinomycetes</taxon>
        <taxon>Micrococcales</taxon>
        <taxon>Dermacoccaceae</taxon>
        <taxon>Metallococcus</taxon>
    </lineage>
</organism>
<dbReference type="InterPro" id="IPR024498">
    <property type="entry name" value="DUF2786"/>
</dbReference>
<dbReference type="Pfam" id="PF23771">
    <property type="entry name" value="DUF7168"/>
    <property type="match status" value="1"/>
</dbReference>
<protein>
    <submittedName>
        <fullName evidence="3">DUF2786 domain-containing protein</fullName>
    </submittedName>
</protein>
<accession>A0A967EAZ0</accession>
<name>A0A967EAZ0_9MICO</name>
<dbReference type="Pfam" id="PF10979">
    <property type="entry name" value="DUF2786"/>
    <property type="match status" value="1"/>
</dbReference>
<evidence type="ECO:0000313" key="3">
    <source>
        <dbReference type="EMBL" id="NHN56745.1"/>
    </source>
</evidence>
<sequence>MSSNRHSRHRLQDLTSTAVWGAVQALAAARSDACDDAVALIVSLGDDAGARRIVHATIRGTIRERVTQAWTSGWQPADLHRYARRTLGTLEQSLVADAIADELRAYAPVTVDPTWAGQLDEIGATVWWSPDQTFLDARAARVTAWELTTAAMQVVHLLSRLPALEAIGPLPGTARPRAQAAVEVDQRILARVRALLAKAESTTYPAEAETFTAGAQSLMARHSIDAALLAATHPERADAPIARRIGIDNPYETEKVMLLGAVADANRCRTVWAKALGFSTVVGHAGDVGATETLFTSLLVQATQAMTREGSRTDRVGRSRTRTFRRSFLQAYAARIGERLTEAAEAEAETIAGQRDSAGRRELVRVLDARSAAVDERLEELFPQTVSQRLRTSYDAEGWASGHRAADRARLGGDAIEGGE</sequence>
<dbReference type="EMBL" id="JAAOIV010000010">
    <property type="protein sequence ID" value="NHN56745.1"/>
    <property type="molecule type" value="Genomic_DNA"/>
</dbReference>
<evidence type="ECO:0000259" key="1">
    <source>
        <dbReference type="Pfam" id="PF10979"/>
    </source>
</evidence>
<feature type="domain" description="DUF7168" evidence="2">
    <location>
        <begin position="255"/>
        <end position="358"/>
    </location>
</feature>
<evidence type="ECO:0000259" key="2">
    <source>
        <dbReference type="Pfam" id="PF23771"/>
    </source>
</evidence>
<reference evidence="3" key="1">
    <citation type="submission" date="2020-03" db="EMBL/GenBank/DDBJ databases">
        <title>Draft sequencing of Calidifontibacter sp. DB0510.</title>
        <authorList>
            <person name="Kim D.-U."/>
        </authorList>
    </citation>
    <scope>NUCLEOTIDE SEQUENCE</scope>
    <source>
        <strain evidence="3">DB0510</strain>
    </source>
</reference>
<comment type="caution">
    <text evidence="3">The sequence shown here is derived from an EMBL/GenBank/DDBJ whole genome shotgun (WGS) entry which is preliminary data.</text>
</comment>
<dbReference type="AlphaFoldDB" id="A0A967EAZ0"/>
<dbReference type="RefSeq" id="WP_166197410.1">
    <property type="nucleotide sequence ID" value="NZ_JAAOIV010000010.1"/>
</dbReference>
<dbReference type="InterPro" id="IPR055592">
    <property type="entry name" value="DUF7168"/>
</dbReference>
<feature type="domain" description="DUF2786" evidence="1">
    <location>
        <begin position="187"/>
        <end position="225"/>
    </location>
</feature>
<keyword evidence="4" id="KW-1185">Reference proteome</keyword>